<dbReference type="Proteomes" id="UP000549052">
    <property type="component" value="Unassembled WGS sequence"/>
</dbReference>
<dbReference type="InterPro" id="IPR000014">
    <property type="entry name" value="PAS"/>
</dbReference>
<keyword evidence="13" id="KW-0157">Chromophore</keyword>
<comment type="catalytic activity">
    <reaction evidence="1">
        <text>ATP + protein L-histidine = ADP + protein N-phospho-L-histidine.</text>
        <dbReference type="EC" id="2.7.13.3"/>
    </reaction>
</comment>
<evidence type="ECO:0000256" key="2">
    <source>
        <dbReference type="ARBA" id="ARBA00012438"/>
    </source>
</evidence>
<dbReference type="CDD" id="cd00130">
    <property type="entry name" value="PAS"/>
    <property type="match status" value="1"/>
</dbReference>
<dbReference type="NCBIfam" id="TIGR00229">
    <property type="entry name" value="sensory_box"/>
    <property type="match status" value="1"/>
</dbReference>
<dbReference type="SUPFAM" id="SSF55781">
    <property type="entry name" value="GAF domain-like"/>
    <property type="match status" value="2"/>
</dbReference>
<keyword evidence="11" id="KW-0418">Kinase</keyword>
<proteinExistence type="predicted"/>
<dbReference type="PROSITE" id="PS50113">
    <property type="entry name" value="PAC"/>
    <property type="match status" value="1"/>
</dbReference>
<evidence type="ECO:0000256" key="1">
    <source>
        <dbReference type="ARBA" id="ARBA00000085"/>
    </source>
</evidence>
<evidence type="ECO:0000256" key="7">
    <source>
        <dbReference type="ARBA" id="ARBA00022630"/>
    </source>
</evidence>
<evidence type="ECO:0000313" key="16">
    <source>
        <dbReference type="EMBL" id="MBA8877343.1"/>
    </source>
</evidence>
<feature type="domain" description="PAC" evidence="15">
    <location>
        <begin position="274"/>
        <end position="327"/>
    </location>
</feature>
<keyword evidence="9" id="KW-0808">Transferase</keyword>
<dbReference type="InterPro" id="IPR035965">
    <property type="entry name" value="PAS-like_dom_sf"/>
</dbReference>
<evidence type="ECO:0000256" key="6">
    <source>
        <dbReference type="ARBA" id="ARBA00022606"/>
    </source>
</evidence>
<dbReference type="EC" id="2.7.13.3" evidence="2"/>
<dbReference type="Pfam" id="PF07536">
    <property type="entry name" value="HWE_HK"/>
    <property type="match status" value="1"/>
</dbReference>
<dbReference type="PANTHER" id="PTHR43102">
    <property type="entry name" value="SLR1143 PROTEIN"/>
    <property type="match status" value="1"/>
</dbReference>
<keyword evidence="4" id="KW-0600">Photoreceptor protein</keyword>
<dbReference type="SUPFAM" id="SSF55785">
    <property type="entry name" value="PYP-like sensor domain (PAS domain)"/>
    <property type="match status" value="1"/>
</dbReference>
<organism evidence="16 17">
    <name type="scientific">Phyllobacterium myrsinacearum</name>
    <dbReference type="NCBI Taxonomy" id="28101"/>
    <lineage>
        <taxon>Bacteria</taxon>
        <taxon>Pseudomonadati</taxon>
        <taxon>Pseudomonadota</taxon>
        <taxon>Alphaproteobacteria</taxon>
        <taxon>Hyphomicrobiales</taxon>
        <taxon>Phyllobacteriaceae</taxon>
        <taxon>Phyllobacterium</taxon>
    </lineage>
</organism>
<dbReference type="InterPro" id="IPR001610">
    <property type="entry name" value="PAC"/>
</dbReference>
<keyword evidence="17" id="KW-1185">Reference proteome</keyword>
<dbReference type="Gene3D" id="3.30.450.40">
    <property type="match status" value="2"/>
</dbReference>
<evidence type="ECO:0000259" key="15">
    <source>
        <dbReference type="PROSITE" id="PS50113"/>
    </source>
</evidence>
<dbReference type="PANTHER" id="PTHR43102:SF2">
    <property type="entry name" value="GAF DOMAIN-CONTAINING PROTEIN"/>
    <property type="match status" value="1"/>
</dbReference>
<dbReference type="GO" id="GO:0005524">
    <property type="term" value="F:ATP binding"/>
    <property type="evidence" value="ECO:0007669"/>
    <property type="project" value="UniProtKB-KW"/>
</dbReference>
<evidence type="ECO:0000256" key="12">
    <source>
        <dbReference type="ARBA" id="ARBA00022840"/>
    </source>
</evidence>
<dbReference type="EMBL" id="JACGXN010000001">
    <property type="protein sequence ID" value="MBA8877343.1"/>
    <property type="molecule type" value="Genomic_DNA"/>
</dbReference>
<dbReference type="GO" id="GO:0004673">
    <property type="term" value="F:protein histidine kinase activity"/>
    <property type="evidence" value="ECO:0007669"/>
    <property type="project" value="UniProtKB-EC"/>
</dbReference>
<keyword evidence="5" id="KW-0597">Phosphoprotein</keyword>
<gene>
    <name evidence="16" type="ORF">FHW16_001025</name>
</gene>
<dbReference type="Gene3D" id="3.30.450.20">
    <property type="entry name" value="PAS domain"/>
    <property type="match status" value="1"/>
</dbReference>
<dbReference type="InterPro" id="IPR003018">
    <property type="entry name" value="GAF"/>
</dbReference>
<evidence type="ECO:0000256" key="4">
    <source>
        <dbReference type="ARBA" id="ARBA00022543"/>
    </source>
</evidence>
<keyword evidence="14" id="KW-0675">Receptor</keyword>
<keyword evidence="12" id="KW-0067">ATP-binding</keyword>
<keyword evidence="8" id="KW-0288">FMN</keyword>
<dbReference type="Pfam" id="PF08447">
    <property type="entry name" value="PAS_3"/>
    <property type="match status" value="1"/>
</dbReference>
<evidence type="ECO:0000256" key="14">
    <source>
        <dbReference type="ARBA" id="ARBA00023170"/>
    </source>
</evidence>
<dbReference type="RefSeq" id="WP_182548022.1">
    <property type="nucleotide sequence ID" value="NZ_JACGXN010000001.1"/>
</dbReference>
<protein>
    <recommendedName>
        <fullName evidence="3">Blue-light-activated histidine kinase</fullName>
        <ecNumber evidence="2">2.7.13.3</ecNumber>
    </recommendedName>
</protein>
<evidence type="ECO:0000256" key="9">
    <source>
        <dbReference type="ARBA" id="ARBA00022679"/>
    </source>
</evidence>
<keyword evidence="6" id="KW-0716">Sensory transduction</keyword>
<dbReference type="Gene3D" id="2.10.70.100">
    <property type="match status" value="1"/>
</dbReference>
<evidence type="ECO:0000256" key="10">
    <source>
        <dbReference type="ARBA" id="ARBA00022741"/>
    </source>
</evidence>
<dbReference type="InterPro" id="IPR000700">
    <property type="entry name" value="PAS-assoc_C"/>
</dbReference>
<reference evidence="16 17" key="1">
    <citation type="submission" date="2020-07" db="EMBL/GenBank/DDBJ databases">
        <title>Genomic Encyclopedia of Type Strains, Phase IV (KMG-V): Genome sequencing to study the core and pangenomes of soil and plant-associated prokaryotes.</title>
        <authorList>
            <person name="Whitman W."/>
        </authorList>
    </citation>
    <scope>NUCLEOTIDE SEQUENCE [LARGE SCALE GENOMIC DNA]</scope>
    <source>
        <strain evidence="16 17">AN3</strain>
    </source>
</reference>
<accession>A0A839EBL5</accession>
<keyword evidence="7" id="KW-0285">Flavoprotein</keyword>
<evidence type="ECO:0000256" key="3">
    <source>
        <dbReference type="ARBA" id="ARBA00021740"/>
    </source>
</evidence>
<evidence type="ECO:0000256" key="5">
    <source>
        <dbReference type="ARBA" id="ARBA00022553"/>
    </source>
</evidence>
<dbReference type="InterPro" id="IPR011102">
    <property type="entry name" value="Sig_transdc_His_kinase_HWE"/>
</dbReference>
<evidence type="ECO:0000256" key="11">
    <source>
        <dbReference type="ARBA" id="ARBA00022777"/>
    </source>
</evidence>
<dbReference type="InterPro" id="IPR013655">
    <property type="entry name" value="PAS_fold_3"/>
</dbReference>
<sequence>MSDLPHSVLQDAHRLAALEEYEILDTPPEPAFDNIVSLAKQICETPVALISLVTGDRQWFKARTGFEPCETPLEQSVCAHALPAGSVLIIPDLTLDERTRQNTLVTGEPFIRFYAGAVLNTPSGEAIGTLCVIDNIPRPGGLSDAQIEALQDLAEQVVTILELRRVIEDRNDLVIQQRRTVRSSLRRALSSEAARNKQYRVDSWLGSAQQAGGIGAFELNVKTNIARVTPEMCRLYGLPESEQYPAPTFEALTYEEDRHLVSDQSSRGDGNIILDIEYRIRRVDDGSLRWLSRRGEVANDDAGQPALFRGTVQDVTKRKQAEIRQAALLELGDSIRDARTTAEAAEIASRVLGENLHAGRVGFAIIDLTADIFNVENDWTGPGLKSMAGRHSLANFKATIKNAQIGIPIAVSDISSTDWLALDYDAYAGLQTRSFIKVPLMHGGELVGLMFAHDENPRDWATDEIQFVVSIADRTYAAIAKLQAEHEQGILNQELSHRLKNTLTMVQAIASQTLRDAPQDAVEAFKQRIMALSSAHNVLLHQNWSAARIRSVLESVLGLHGEASQFSLRGPNLNLGPKAVLSLSLLLHELATNALKYGSLSNMHGKVDISWEIQRAQSQMEFILTWRESGGPAVIAPEKKGFGSRLIRFGLSGTGDANIEYEKEGLVARFKAPLALIMDN</sequence>
<evidence type="ECO:0000256" key="8">
    <source>
        <dbReference type="ARBA" id="ARBA00022643"/>
    </source>
</evidence>
<dbReference type="Pfam" id="PF01590">
    <property type="entry name" value="GAF"/>
    <property type="match status" value="2"/>
</dbReference>
<dbReference type="GO" id="GO:0009881">
    <property type="term" value="F:photoreceptor activity"/>
    <property type="evidence" value="ECO:0007669"/>
    <property type="project" value="UniProtKB-KW"/>
</dbReference>
<evidence type="ECO:0000313" key="17">
    <source>
        <dbReference type="Proteomes" id="UP000549052"/>
    </source>
</evidence>
<evidence type="ECO:0000256" key="13">
    <source>
        <dbReference type="ARBA" id="ARBA00022991"/>
    </source>
</evidence>
<name>A0A839EBL5_9HYPH</name>
<dbReference type="SMART" id="SM00065">
    <property type="entry name" value="GAF"/>
    <property type="match status" value="2"/>
</dbReference>
<dbReference type="SMART" id="SM00911">
    <property type="entry name" value="HWE_HK"/>
    <property type="match status" value="1"/>
</dbReference>
<keyword evidence="10" id="KW-0547">Nucleotide-binding</keyword>
<dbReference type="InterPro" id="IPR029016">
    <property type="entry name" value="GAF-like_dom_sf"/>
</dbReference>
<dbReference type="AlphaFoldDB" id="A0A839EBL5"/>
<dbReference type="SMART" id="SM00086">
    <property type="entry name" value="PAC"/>
    <property type="match status" value="1"/>
</dbReference>
<comment type="caution">
    <text evidence="16">The sequence shown here is derived from an EMBL/GenBank/DDBJ whole genome shotgun (WGS) entry which is preliminary data.</text>
</comment>